<keyword evidence="4" id="KW-1005">Bacterial flagellum biogenesis</keyword>
<keyword evidence="9" id="KW-0282">Flagellum</keyword>
<dbReference type="GO" id="GO:0015031">
    <property type="term" value="P:protein transport"/>
    <property type="evidence" value="ECO:0007669"/>
    <property type="project" value="UniProtKB-KW"/>
</dbReference>
<evidence type="ECO:0000256" key="3">
    <source>
        <dbReference type="ARBA" id="ARBA00022448"/>
    </source>
</evidence>
<keyword evidence="9" id="KW-0969">Cilium</keyword>
<proteinExistence type="inferred from homology"/>
<reference evidence="9 10" key="1">
    <citation type="submission" date="2018-08" db="EMBL/GenBank/DDBJ databases">
        <title>A genome reference for cultivated species of the human gut microbiota.</title>
        <authorList>
            <person name="Zou Y."/>
            <person name="Xue W."/>
            <person name="Luo G."/>
        </authorList>
    </citation>
    <scope>NUCLEOTIDE SEQUENCE [LARGE SCALE GENOMIC DNA]</scope>
    <source>
        <strain evidence="9 10">AF14-18</strain>
    </source>
</reference>
<comment type="similarity">
    <text evidence="2">Belongs to the FliH family.</text>
</comment>
<evidence type="ECO:0000313" key="10">
    <source>
        <dbReference type="Proteomes" id="UP000284543"/>
    </source>
</evidence>
<evidence type="ECO:0000313" key="9">
    <source>
        <dbReference type="EMBL" id="RGV78291.1"/>
    </source>
</evidence>
<feature type="region of interest" description="Disordered" evidence="7">
    <location>
        <begin position="1"/>
        <end position="55"/>
    </location>
</feature>
<name>A0A412ZDJ4_9FIRM</name>
<feature type="compositionally biased region" description="Polar residues" evidence="7">
    <location>
        <begin position="32"/>
        <end position="41"/>
    </location>
</feature>
<feature type="domain" description="Flagellar assembly protein FliH/Type III secretion system HrpE" evidence="8">
    <location>
        <begin position="130"/>
        <end position="256"/>
    </location>
</feature>
<protein>
    <submittedName>
        <fullName evidence="9">Flagellar assembly protein</fullName>
    </submittedName>
</protein>
<dbReference type="GO" id="GO:0005829">
    <property type="term" value="C:cytosol"/>
    <property type="evidence" value="ECO:0007669"/>
    <property type="project" value="TreeGrafter"/>
</dbReference>
<evidence type="ECO:0000256" key="7">
    <source>
        <dbReference type="SAM" id="MobiDB-lite"/>
    </source>
</evidence>
<dbReference type="InterPro" id="IPR051472">
    <property type="entry name" value="T3SS_Stator/FliH"/>
</dbReference>
<evidence type="ECO:0000256" key="5">
    <source>
        <dbReference type="ARBA" id="ARBA00022927"/>
    </source>
</evidence>
<keyword evidence="3" id="KW-0813">Transport</keyword>
<dbReference type="Pfam" id="PF02108">
    <property type="entry name" value="FliH"/>
    <property type="match status" value="1"/>
</dbReference>
<keyword evidence="9" id="KW-0966">Cell projection</keyword>
<dbReference type="PANTHER" id="PTHR34982">
    <property type="entry name" value="YOP PROTEINS TRANSLOCATION PROTEIN L"/>
    <property type="match status" value="1"/>
</dbReference>
<dbReference type="InterPro" id="IPR018035">
    <property type="entry name" value="Flagellar_FliH/T3SS_HrpE"/>
</dbReference>
<dbReference type="GO" id="GO:0044781">
    <property type="term" value="P:bacterial-type flagellum organization"/>
    <property type="evidence" value="ECO:0007669"/>
    <property type="project" value="UniProtKB-KW"/>
</dbReference>
<evidence type="ECO:0000256" key="1">
    <source>
        <dbReference type="ARBA" id="ARBA00003041"/>
    </source>
</evidence>
<comment type="function">
    <text evidence="1">Needed for flagellar regrowth and assembly.</text>
</comment>
<keyword evidence="6" id="KW-1006">Bacterial flagellum protein export</keyword>
<keyword evidence="5" id="KW-0653">Protein transport</keyword>
<dbReference type="AlphaFoldDB" id="A0A412ZDJ4"/>
<organism evidence="9 10">
    <name type="scientific">Enterocloster bolteae</name>
    <dbReference type="NCBI Taxonomy" id="208479"/>
    <lineage>
        <taxon>Bacteria</taxon>
        <taxon>Bacillati</taxon>
        <taxon>Bacillota</taxon>
        <taxon>Clostridia</taxon>
        <taxon>Lachnospirales</taxon>
        <taxon>Lachnospiraceae</taxon>
        <taxon>Enterocloster</taxon>
    </lineage>
</organism>
<dbReference type="RefSeq" id="WP_002566289.1">
    <property type="nucleotide sequence ID" value="NZ_CABKUK010000005.1"/>
</dbReference>
<dbReference type="Proteomes" id="UP000284543">
    <property type="component" value="Unassembled WGS sequence"/>
</dbReference>
<evidence type="ECO:0000256" key="2">
    <source>
        <dbReference type="ARBA" id="ARBA00006602"/>
    </source>
</evidence>
<evidence type="ECO:0000259" key="8">
    <source>
        <dbReference type="Pfam" id="PF02108"/>
    </source>
</evidence>
<gene>
    <name evidence="9" type="ORF">DWW02_00705</name>
</gene>
<dbReference type="EMBL" id="QRZM01000001">
    <property type="protein sequence ID" value="RGV78291.1"/>
    <property type="molecule type" value="Genomic_DNA"/>
</dbReference>
<comment type="caution">
    <text evidence="9">The sequence shown here is derived from an EMBL/GenBank/DDBJ whole genome shotgun (WGS) entry which is preliminary data.</text>
</comment>
<dbReference type="PANTHER" id="PTHR34982:SF1">
    <property type="entry name" value="FLAGELLAR ASSEMBLY PROTEIN FLIH"/>
    <property type="match status" value="1"/>
</dbReference>
<accession>A0A412ZDJ4</accession>
<sequence length="268" mass="29379">MSKVLKQGQTFTGSARVRVYQPEPGMPGQAGTGESTDGTENQEADSAGAGGQDTAGKRYALISEEKRKILEHARKQAEQSAARILEEAYAQRDNIVNTARGEAGRIHDQAKTEGYNQGLNQALEDISQDMAGIQAAVDRLGQGLEEFKRQMNERVAGLAFMMAEKILRKKVEYDEAELADMVAGAVLSERDKENITVHIPEDAVGLVEALEKRLEPLRDKMGGVLRIKTESRPPGFVQVETEEGIVDASLDVQLDNLKKQLMALNSRE</sequence>
<dbReference type="KEGG" id="cbol:CGC65_02010"/>
<evidence type="ECO:0000256" key="4">
    <source>
        <dbReference type="ARBA" id="ARBA00022795"/>
    </source>
</evidence>
<evidence type="ECO:0000256" key="6">
    <source>
        <dbReference type="ARBA" id="ARBA00023225"/>
    </source>
</evidence>